<dbReference type="EMBL" id="JABAIL010000003">
    <property type="protein sequence ID" value="NLR92131.1"/>
    <property type="molecule type" value="Genomic_DNA"/>
</dbReference>
<gene>
    <name evidence="8" type="ORF">HGP29_12970</name>
</gene>
<evidence type="ECO:0000313" key="8">
    <source>
        <dbReference type="EMBL" id="NLR92131.1"/>
    </source>
</evidence>
<comment type="similarity">
    <text evidence="2">Belongs to the SusD family.</text>
</comment>
<dbReference type="InterPro" id="IPR012944">
    <property type="entry name" value="SusD_RagB_dom"/>
</dbReference>
<protein>
    <submittedName>
        <fullName evidence="8">RagB/SusD family nutrient uptake outer membrane protein</fullName>
    </submittedName>
</protein>
<dbReference type="Proteomes" id="UP000585050">
    <property type="component" value="Unassembled WGS sequence"/>
</dbReference>
<reference evidence="8 9" key="1">
    <citation type="submission" date="2020-04" db="EMBL/GenBank/DDBJ databases">
        <title>Flammeovirga sp. SR4, a novel species isolated from seawater.</title>
        <authorList>
            <person name="Wang X."/>
        </authorList>
    </citation>
    <scope>NUCLEOTIDE SEQUENCE [LARGE SCALE GENOMIC DNA]</scope>
    <source>
        <strain evidence="8 9">SR4</strain>
    </source>
</reference>
<evidence type="ECO:0000256" key="1">
    <source>
        <dbReference type="ARBA" id="ARBA00004442"/>
    </source>
</evidence>
<evidence type="ECO:0000256" key="2">
    <source>
        <dbReference type="ARBA" id="ARBA00006275"/>
    </source>
</evidence>
<organism evidence="8 9">
    <name type="scientific">Flammeovirga agarivorans</name>
    <dbReference type="NCBI Taxonomy" id="2726742"/>
    <lineage>
        <taxon>Bacteria</taxon>
        <taxon>Pseudomonadati</taxon>
        <taxon>Bacteroidota</taxon>
        <taxon>Cytophagia</taxon>
        <taxon>Cytophagales</taxon>
        <taxon>Flammeovirgaceae</taxon>
        <taxon>Flammeovirga</taxon>
    </lineage>
</organism>
<proteinExistence type="inferred from homology"/>
<feature type="domain" description="RagB/SusD" evidence="6">
    <location>
        <begin position="340"/>
        <end position="470"/>
    </location>
</feature>
<evidence type="ECO:0000313" key="9">
    <source>
        <dbReference type="Proteomes" id="UP000585050"/>
    </source>
</evidence>
<dbReference type="AlphaFoldDB" id="A0A7X8XWC8"/>
<evidence type="ECO:0000259" key="7">
    <source>
        <dbReference type="Pfam" id="PF14322"/>
    </source>
</evidence>
<dbReference type="PROSITE" id="PS51257">
    <property type="entry name" value="PROKAR_LIPOPROTEIN"/>
    <property type="match status" value="1"/>
</dbReference>
<comment type="caution">
    <text evidence="8">The sequence shown here is derived from an EMBL/GenBank/DDBJ whole genome shotgun (WGS) entry which is preliminary data.</text>
</comment>
<dbReference type="Pfam" id="PF07980">
    <property type="entry name" value="SusD_RagB"/>
    <property type="match status" value="1"/>
</dbReference>
<dbReference type="Pfam" id="PF14322">
    <property type="entry name" value="SusD-like_3"/>
    <property type="match status" value="1"/>
</dbReference>
<keyword evidence="3" id="KW-0732">Signal</keyword>
<name>A0A7X8XWC8_9BACT</name>
<evidence type="ECO:0000256" key="3">
    <source>
        <dbReference type="ARBA" id="ARBA00022729"/>
    </source>
</evidence>
<evidence type="ECO:0000256" key="5">
    <source>
        <dbReference type="ARBA" id="ARBA00023237"/>
    </source>
</evidence>
<keyword evidence="5" id="KW-0998">Cell outer membrane</keyword>
<accession>A0A7X8XWC8</accession>
<evidence type="ECO:0000259" key="6">
    <source>
        <dbReference type="Pfam" id="PF07980"/>
    </source>
</evidence>
<dbReference type="InterPro" id="IPR033985">
    <property type="entry name" value="SusD-like_N"/>
</dbReference>
<keyword evidence="4" id="KW-0472">Membrane</keyword>
<dbReference type="CDD" id="cd08977">
    <property type="entry name" value="SusD"/>
    <property type="match status" value="1"/>
</dbReference>
<keyword evidence="9" id="KW-1185">Reference proteome</keyword>
<sequence>MKYIKQIFIAVMMLGATSCSEFLEYQPSTEVSPDVAFESLDNAKATLVGAYDQLSSPYFDGLYVPIMNDVMGEDLMINSDNNWGWFVSVYQMEMLANYQWVTNPWAVGYKVIYDANMIIHNTPNIPKATESEKAELIAQAKALRAYCYLHLIQMYADSYHKAPEGDGVILRTIPAAAEDEDFGRASTQEVYDQIIEDLSYAVENMTESDYKGFLDQRGAQALLARTYLLTENWEKASEYAEQAYTGLSLMTVEEMWGGFMLFDNNPEAIFYLDYTRTDNNIYLSLPSFYWPEYGYSSIRADEVFLDKFDDADIRKGFFTFYEPIDADNYLVLKFGHNEALGNAHMIKIRASEMYLIKAEAEAELGNDEAAIEAVYEVMKRANGGAVKPTASGEELVNVILEERRRELFGEGFRWFDIKRRNQAFVREGQHWAKWNFGPEDNDYYRLTFPIPQGEIDSNTEINEENQNQGY</sequence>
<dbReference type="SUPFAM" id="SSF48452">
    <property type="entry name" value="TPR-like"/>
    <property type="match status" value="1"/>
</dbReference>
<comment type="subcellular location">
    <subcellularLocation>
        <location evidence="1">Cell outer membrane</location>
    </subcellularLocation>
</comment>
<dbReference type="Gene3D" id="1.25.40.390">
    <property type="match status" value="1"/>
</dbReference>
<feature type="domain" description="SusD-like N-terminal" evidence="7">
    <location>
        <begin position="22"/>
        <end position="228"/>
    </location>
</feature>
<dbReference type="RefSeq" id="WP_168882836.1">
    <property type="nucleotide sequence ID" value="NZ_JABAIL010000003.1"/>
</dbReference>
<evidence type="ECO:0000256" key="4">
    <source>
        <dbReference type="ARBA" id="ARBA00023136"/>
    </source>
</evidence>
<dbReference type="GO" id="GO:0009279">
    <property type="term" value="C:cell outer membrane"/>
    <property type="evidence" value="ECO:0007669"/>
    <property type="project" value="UniProtKB-SubCell"/>
</dbReference>
<dbReference type="InterPro" id="IPR011990">
    <property type="entry name" value="TPR-like_helical_dom_sf"/>
</dbReference>